<keyword evidence="4" id="KW-1185">Reference proteome</keyword>
<evidence type="ECO:0000313" key="4">
    <source>
        <dbReference type="Proteomes" id="UP001205311"/>
    </source>
</evidence>
<dbReference type="Gene3D" id="2.40.10.10">
    <property type="entry name" value="Trypsin-like serine proteases"/>
    <property type="match status" value="2"/>
</dbReference>
<evidence type="ECO:0000313" key="3">
    <source>
        <dbReference type="EMBL" id="MCP2261795.1"/>
    </source>
</evidence>
<dbReference type="InterPro" id="IPR009003">
    <property type="entry name" value="Peptidase_S1_PA"/>
</dbReference>
<evidence type="ECO:0000256" key="2">
    <source>
        <dbReference type="SAM" id="SignalP"/>
    </source>
</evidence>
<keyword evidence="2" id="KW-0732">Signal</keyword>
<dbReference type="SUPFAM" id="SSF50494">
    <property type="entry name" value="Trypsin-like serine proteases"/>
    <property type="match status" value="1"/>
</dbReference>
<sequence length="539" mass="56814">MSTAQRTGGVVAVAVVMGGLLAVAAPAGATEPTGPHRSAESMAPAVPSVSSVPAVPNNGSAARGGDAAPLLRSTDPAAKRFRAVGRLVNNDGVHCTATVVAGDGQVRPNARALVVTNGHCVTDQLTTNEVRVDQSTEQGSAAWRFTPAYFVDTVDQHRAFGVARVRYATMKAVDVAVVELDTTYGELAGIDVRPLRLDGRTPRAGEAVEVAHAPFNDLPEDQQFLRLSRCRARGVVNVAEDPWLWTGAVANDCAGIVGGSSGSPMVRAGDDRVVALLNTTVEPGYSGECMLGRPCEAGKDGVTARQGRSYAIPARALAGCLTGDQFTPGVPRCELDPGQKLTVTQQLGVTRSSVTRADGTSSPARWQAALGGDGVRYARVKVGPFGTTDCADPAGYGPVFALADRPVFDDPLPRGENLYVLCAVGGPGPVAGRGWQPYRFASLAAVRVDDTPPTVEPVVDVWETEESWSVNPIFQIWEITGYEIKYGPRATTDCADPAGYRPYRRIPTFLAKKDAPWRFCAVGLDHADNRTAPKVVDLG</sequence>
<organism evidence="3 4">
    <name type="scientific">Streptoalloteichus tenebrarius (strain ATCC 17920 / DSM 40477 / JCM 4838 / CBS 697.72 / NBRC 16177 / NCIMB 11028 / NRRL B-12390 / A12253. 1 / ISP 5477)</name>
    <name type="common">Streptomyces tenebrarius</name>
    <dbReference type="NCBI Taxonomy" id="1933"/>
    <lineage>
        <taxon>Bacteria</taxon>
        <taxon>Bacillati</taxon>
        <taxon>Actinomycetota</taxon>
        <taxon>Actinomycetes</taxon>
        <taxon>Pseudonocardiales</taxon>
        <taxon>Pseudonocardiaceae</taxon>
        <taxon>Streptoalloteichus</taxon>
    </lineage>
</organism>
<comment type="caution">
    <text evidence="3">The sequence shown here is derived from an EMBL/GenBank/DDBJ whole genome shotgun (WGS) entry which is preliminary data.</text>
</comment>
<feature type="region of interest" description="Disordered" evidence="1">
    <location>
        <begin position="28"/>
        <end position="71"/>
    </location>
</feature>
<dbReference type="EMBL" id="JAMTCP010000049">
    <property type="protein sequence ID" value="MCP2261795.1"/>
    <property type="molecule type" value="Genomic_DNA"/>
</dbReference>
<dbReference type="InterPro" id="IPR043504">
    <property type="entry name" value="Peptidase_S1_PA_chymotrypsin"/>
</dbReference>
<proteinExistence type="predicted"/>
<dbReference type="Proteomes" id="UP001205311">
    <property type="component" value="Unassembled WGS sequence"/>
</dbReference>
<protein>
    <submittedName>
        <fullName evidence="3">Trypsin-like peptidase domain-containing protein</fullName>
    </submittedName>
</protein>
<evidence type="ECO:0000256" key="1">
    <source>
        <dbReference type="SAM" id="MobiDB-lite"/>
    </source>
</evidence>
<name>A0ABT1I1Y6_STRSD</name>
<feature type="signal peptide" evidence="2">
    <location>
        <begin position="1"/>
        <end position="29"/>
    </location>
</feature>
<gene>
    <name evidence="3" type="ORF">LX15_005522</name>
</gene>
<reference evidence="3 4" key="1">
    <citation type="submission" date="2022-06" db="EMBL/GenBank/DDBJ databases">
        <title>Genomic Encyclopedia of Archaeal and Bacterial Type Strains, Phase II (KMG-II): from individual species to whole genera.</title>
        <authorList>
            <person name="Goeker M."/>
        </authorList>
    </citation>
    <scope>NUCLEOTIDE SEQUENCE [LARGE SCALE GENOMIC DNA]</scope>
    <source>
        <strain evidence="3 4">DSM 40477</strain>
    </source>
</reference>
<dbReference type="RefSeq" id="WP_253673017.1">
    <property type="nucleotide sequence ID" value="NZ_JAMTCP010000049.1"/>
</dbReference>
<feature type="compositionally biased region" description="Low complexity" evidence="1">
    <location>
        <begin position="40"/>
        <end position="56"/>
    </location>
</feature>
<accession>A0ABT1I1Y6</accession>
<feature type="chain" id="PRO_5045602405" evidence="2">
    <location>
        <begin position="30"/>
        <end position="539"/>
    </location>
</feature>
<dbReference type="Pfam" id="PF13365">
    <property type="entry name" value="Trypsin_2"/>
    <property type="match status" value="1"/>
</dbReference>